<dbReference type="AlphaFoldDB" id="A0A0D2JIM6"/>
<evidence type="ECO:0000313" key="2">
    <source>
        <dbReference type="EMBL" id="KIY99157.1"/>
    </source>
</evidence>
<proteinExistence type="predicted"/>
<gene>
    <name evidence="2" type="ORF">MNEG_8807</name>
</gene>
<dbReference type="Gene3D" id="3.40.50.300">
    <property type="entry name" value="P-loop containing nucleotide triphosphate hydrolases"/>
    <property type="match status" value="1"/>
</dbReference>
<sequence>MERQHGWEGLRGDLEAEWERRRDAAAEAAARGAAAAGGAEDPSGMLRELDGPWAKAAKAASDALSSAARAAAAVPPTALNPMTRARERLAARAESEREALGAAAARRAGLEAAARVLKEVDSAFGRSGIPSFVLEGLLGELQAKTSDHLQQLATGMALELRATRQLGSSSGVGAAAVASAAGGKRAAGRRRAAAGAGLSADEGVAEEGVLESSSLYPEERTKEEIIKVVKVRAANGELRERAVEQLSGGERKRAALALALAFTQVAAARGRLSSNLLILDEVLEKLDGEGCARVAALLAGLPHTSKIVVGQAHSFVTDTFAAIDVVVKRGGAASIQLAAGATAPAPPLRASEAAAAKAAPAAAAREGDAQEGGGAAMPAPPAAGKKVARRTRRSTRNLDSSGSEDGGVAVGA</sequence>
<dbReference type="InterPro" id="IPR027417">
    <property type="entry name" value="P-loop_NTPase"/>
</dbReference>
<keyword evidence="3" id="KW-1185">Reference proteome</keyword>
<name>A0A0D2JIM6_9CHLO</name>
<dbReference type="STRING" id="145388.A0A0D2JIM6"/>
<dbReference type="PANTHER" id="PTHR32114">
    <property type="entry name" value="ABC TRANSPORTER ABCH.3"/>
    <property type="match status" value="1"/>
</dbReference>
<feature type="region of interest" description="Disordered" evidence="1">
    <location>
        <begin position="1"/>
        <end position="50"/>
    </location>
</feature>
<feature type="region of interest" description="Disordered" evidence="1">
    <location>
        <begin position="361"/>
        <end position="412"/>
    </location>
</feature>
<organism evidence="2 3">
    <name type="scientific">Monoraphidium neglectum</name>
    <dbReference type="NCBI Taxonomy" id="145388"/>
    <lineage>
        <taxon>Eukaryota</taxon>
        <taxon>Viridiplantae</taxon>
        <taxon>Chlorophyta</taxon>
        <taxon>core chlorophytes</taxon>
        <taxon>Chlorophyceae</taxon>
        <taxon>CS clade</taxon>
        <taxon>Sphaeropleales</taxon>
        <taxon>Selenastraceae</taxon>
        <taxon>Monoraphidium</taxon>
    </lineage>
</organism>
<dbReference type="Pfam" id="PF13558">
    <property type="entry name" value="SbcC_Walker_B"/>
    <property type="match status" value="1"/>
</dbReference>
<evidence type="ECO:0000256" key="1">
    <source>
        <dbReference type="SAM" id="MobiDB-lite"/>
    </source>
</evidence>
<evidence type="ECO:0000313" key="3">
    <source>
        <dbReference type="Proteomes" id="UP000054498"/>
    </source>
</evidence>
<dbReference type="SUPFAM" id="SSF52540">
    <property type="entry name" value="P-loop containing nucleoside triphosphate hydrolases"/>
    <property type="match status" value="1"/>
</dbReference>
<dbReference type="KEGG" id="mng:MNEG_8807"/>
<feature type="compositionally biased region" description="Basic residues" evidence="1">
    <location>
        <begin position="386"/>
        <end position="395"/>
    </location>
</feature>
<reference evidence="2 3" key="1">
    <citation type="journal article" date="2013" name="BMC Genomics">
        <title>Reconstruction of the lipid metabolism for the microalga Monoraphidium neglectum from its genome sequence reveals characteristics suitable for biofuel production.</title>
        <authorList>
            <person name="Bogen C."/>
            <person name="Al-Dilaimi A."/>
            <person name="Albersmeier A."/>
            <person name="Wichmann J."/>
            <person name="Grundmann M."/>
            <person name="Rupp O."/>
            <person name="Lauersen K.J."/>
            <person name="Blifernez-Klassen O."/>
            <person name="Kalinowski J."/>
            <person name="Goesmann A."/>
            <person name="Mussgnug J.H."/>
            <person name="Kruse O."/>
        </authorList>
    </citation>
    <scope>NUCLEOTIDE SEQUENCE [LARGE SCALE GENOMIC DNA]</scope>
    <source>
        <strain evidence="2 3">SAG 48.87</strain>
    </source>
</reference>
<protein>
    <recommendedName>
        <fullName evidence="4">RecF/RecN/SMC N-terminal domain-containing protein</fullName>
    </recommendedName>
</protein>
<dbReference type="RefSeq" id="XP_013898177.1">
    <property type="nucleotide sequence ID" value="XM_014042723.1"/>
</dbReference>
<accession>A0A0D2JIM6</accession>
<feature type="compositionally biased region" description="Basic and acidic residues" evidence="1">
    <location>
        <begin position="1"/>
        <end position="25"/>
    </location>
</feature>
<dbReference type="Proteomes" id="UP000054498">
    <property type="component" value="Unassembled WGS sequence"/>
</dbReference>
<dbReference type="GeneID" id="25741682"/>
<dbReference type="EMBL" id="KK101935">
    <property type="protein sequence ID" value="KIY99157.1"/>
    <property type="molecule type" value="Genomic_DNA"/>
</dbReference>
<dbReference type="PANTHER" id="PTHR32114:SF2">
    <property type="entry name" value="ABC TRANSPORTER ABCH.3"/>
    <property type="match status" value="1"/>
</dbReference>
<feature type="compositionally biased region" description="Low complexity" evidence="1">
    <location>
        <begin position="26"/>
        <end position="40"/>
    </location>
</feature>
<evidence type="ECO:0008006" key="4">
    <source>
        <dbReference type="Google" id="ProtNLM"/>
    </source>
</evidence>
<dbReference type="OrthoDB" id="18797at2759"/>